<dbReference type="Pfam" id="PF00534">
    <property type="entry name" value="Glycos_transf_1"/>
    <property type="match status" value="1"/>
</dbReference>
<proteinExistence type="predicted"/>
<dbReference type="AlphaFoldDB" id="A0A8J6XT26"/>
<evidence type="ECO:0000313" key="3">
    <source>
        <dbReference type="EMBL" id="MBD2773233.1"/>
    </source>
</evidence>
<name>A0A8J6XT26_9CYAN</name>
<dbReference type="PANTHER" id="PTHR12526:SF630">
    <property type="entry name" value="GLYCOSYLTRANSFERASE"/>
    <property type="match status" value="1"/>
</dbReference>
<organism evidence="3 4">
    <name type="scientific">Iningainema tapete BLCC-T55</name>
    <dbReference type="NCBI Taxonomy" id="2748662"/>
    <lineage>
        <taxon>Bacteria</taxon>
        <taxon>Bacillati</taxon>
        <taxon>Cyanobacteriota</taxon>
        <taxon>Cyanophyceae</taxon>
        <taxon>Nostocales</taxon>
        <taxon>Scytonemataceae</taxon>
        <taxon>Iningainema tapete</taxon>
    </lineage>
</organism>
<dbReference type="SUPFAM" id="SSF53756">
    <property type="entry name" value="UDP-Glycosyltransferase/glycogen phosphorylase"/>
    <property type="match status" value="1"/>
</dbReference>
<dbReference type="PANTHER" id="PTHR12526">
    <property type="entry name" value="GLYCOSYLTRANSFERASE"/>
    <property type="match status" value="1"/>
</dbReference>
<evidence type="ECO:0000259" key="2">
    <source>
        <dbReference type="Pfam" id="PF13439"/>
    </source>
</evidence>
<dbReference type="Pfam" id="PF13439">
    <property type="entry name" value="Glyco_transf_4"/>
    <property type="match status" value="1"/>
</dbReference>
<evidence type="ECO:0000259" key="1">
    <source>
        <dbReference type="Pfam" id="PF00534"/>
    </source>
</evidence>
<dbReference type="Proteomes" id="UP000629098">
    <property type="component" value="Unassembled WGS sequence"/>
</dbReference>
<accession>A0A8J6XT26</accession>
<dbReference type="CDD" id="cd03820">
    <property type="entry name" value="GT4_AmsD-like"/>
    <property type="match status" value="1"/>
</dbReference>
<keyword evidence="4" id="KW-1185">Reference proteome</keyword>
<dbReference type="EMBL" id="JACXAE010000050">
    <property type="protein sequence ID" value="MBD2773233.1"/>
    <property type="molecule type" value="Genomic_DNA"/>
</dbReference>
<dbReference type="GO" id="GO:0016757">
    <property type="term" value="F:glycosyltransferase activity"/>
    <property type="evidence" value="ECO:0007669"/>
    <property type="project" value="InterPro"/>
</dbReference>
<dbReference type="RefSeq" id="WP_190828912.1">
    <property type="nucleotide sequence ID" value="NZ_CAWPPI010000050.1"/>
</dbReference>
<feature type="domain" description="Glycosyl transferase family 1" evidence="1">
    <location>
        <begin position="183"/>
        <end position="342"/>
    </location>
</feature>
<dbReference type="Gene3D" id="3.40.50.2000">
    <property type="entry name" value="Glycogen Phosphorylase B"/>
    <property type="match status" value="2"/>
</dbReference>
<protein>
    <submittedName>
        <fullName evidence="3">Glycosyltransferase family 4 protein</fullName>
    </submittedName>
</protein>
<comment type="caution">
    <text evidence="3">The sequence shown here is derived from an EMBL/GenBank/DDBJ whole genome shotgun (WGS) entry which is preliminary data.</text>
</comment>
<evidence type="ECO:0000313" key="4">
    <source>
        <dbReference type="Proteomes" id="UP000629098"/>
    </source>
</evidence>
<gene>
    <name evidence="3" type="ORF">ICL16_14430</name>
</gene>
<reference evidence="3" key="1">
    <citation type="submission" date="2020-09" db="EMBL/GenBank/DDBJ databases">
        <title>Iningainema tapete sp. nov. (Scytonemataceae, Cyanobacteria) from greenhouses in central Florida (USA) produces two types of nodularin with biosynthetic potential for microcystin-LR and anabaenopeptins.</title>
        <authorList>
            <person name="Berthold D.E."/>
            <person name="Lefler F.W."/>
            <person name="Huang I.-S."/>
            <person name="Abdulla H."/>
            <person name="Zimba P.V."/>
            <person name="Laughinghouse H.D. IV."/>
        </authorList>
    </citation>
    <scope>NUCLEOTIDE SEQUENCE</scope>
    <source>
        <strain evidence="3">BLCCT55</strain>
    </source>
</reference>
<dbReference type="InterPro" id="IPR001296">
    <property type="entry name" value="Glyco_trans_1"/>
</dbReference>
<feature type="domain" description="Glycosyltransferase subfamily 4-like N-terminal" evidence="2">
    <location>
        <begin position="13"/>
        <end position="168"/>
    </location>
</feature>
<dbReference type="InterPro" id="IPR028098">
    <property type="entry name" value="Glyco_trans_4-like_N"/>
</dbReference>
<sequence>MHLTLVTPSLACGGAERSVVLLAEGFVKKGYQVSLVTISGQEKDFFRVPSGVNRLALNIDRISPTLIHSLWNNLYRLSILRRTICSIQPDIIISTLDRTNILTLLALFKTKYSIIVNEQNNPIATENLWKKLRRLTYPLATKVVSSSQGVDNYFHWLPKTKRTVIYNPLAAVEDNRSTINLPKGADPNKKWIISIGRLTYQKGFDILLTAFQRIADKYPDWQLLILGEGELRLELENLRDNLGLTYQVFLPGLIDNPFPFLKQSKLFVLSSRFEGFGNVLIEAMACELPVISTDCPSGPREIIRNNVNGILVPNEDMSALAATMDRLMSDGEERQRLATRAPEGAKLFSLEKIVEMWEALFSEVTQEK</sequence>